<evidence type="ECO:0000313" key="2">
    <source>
        <dbReference type="Proteomes" id="UP000828390"/>
    </source>
</evidence>
<sequence>MQHYCMNGKARPFKEETDGLLGATYETSGVFQVSPSLTKLGDDKFRILKPGDHIACH</sequence>
<organism evidence="1 2">
    <name type="scientific">Dreissena polymorpha</name>
    <name type="common">Zebra mussel</name>
    <name type="synonym">Mytilus polymorpha</name>
    <dbReference type="NCBI Taxonomy" id="45954"/>
    <lineage>
        <taxon>Eukaryota</taxon>
        <taxon>Metazoa</taxon>
        <taxon>Spiralia</taxon>
        <taxon>Lophotrochozoa</taxon>
        <taxon>Mollusca</taxon>
        <taxon>Bivalvia</taxon>
        <taxon>Autobranchia</taxon>
        <taxon>Heteroconchia</taxon>
        <taxon>Euheterodonta</taxon>
        <taxon>Imparidentia</taxon>
        <taxon>Neoheterodontei</taxon>
        <taxon>Myida</taxon>
        <taxon>Dreissenoidea</taxon>
        <taxon>Dreissenidae</taxon>
        <taxon>Dreissena</taxon>
    </lineage>
</organism>
<dbReference type="EMBL" id="JAIWYP010000002">
    <property type="protein sequence ID" value="KAH3867268.1"/>
    <property type="molecule type" value="Genomic_DNA"/>
</dbReference>
<gene>
    <name evidence="1" type="ORF">DPMN_030394</name>
</gene>
<reference evidence="1" key="1">
    <citation type="journal article" date="2019" name="bioRxiv">
        <title>The Genome of the Zebra Mussel, Dreissena polymorpha: A Resource for Invasive Species Research.</title>
        <authorList>
            <person name="McCartney M.A."/>
            <person name="Auch B."/>
            <person name="Kono T."/>
            <person name="Mallez S."/>
            <person name="Zhang Y."/>
            <person name="Obille A."/>
            <person name="Becker A."/>
            <person name="Abrahante J.E."/>
            <person name="Garbe J."/>
            <person name="Badalamenti J.P."/>
            <person name="Herman A."/>
            <person name="Mangelson H."/>
            <person name="Liachko I."/>
            <person name="Sullivan S."/>
            <person name="Sone E.D."/>
            <person name="Koren S."/>
            <person name="Silverstein K.A.T."/>
            <person name="Beckman K.B."/>
            <person name="Gohl D.M."/>
        </authorList>
    </citation>
    <scope>NUCLEOTIDE SEQUENCE</scope>
    <source>
        <strain evidence="1">Duluth1</strain>
        <tissue evidence="1">Whole animal</tissue>
    </source>
</reference>
<accession>A0A9D4RH24</accession>
<evidence type="ECO:0000313" key="1">
    <source>
        <dbReference type="EMBL" id="KAH3867268.1"/>
    </source>
</evidence>
<comment type="caution">
    <text evidence="1">The sequence shown here is derived from an EMBL/GenBank/DDBJ whole genome shotgun (WGS) entry which is preliminary data.</text>
</comment>
<proteinExistence type="predicted"/>
<dbReference type="AlphaFoldDB" id="A0A9D4RH24"/>
<protein>
    <submittedName>
        <fullName evidence="1">Uncharacterized protein</fullName>
    </submittedName>
</protein>
<name>A0A9D4RH24_DREPO</name>
<reference evidence="1" key="2">
    <citation type="submission" date="2020-11" db="EMBL/GenBank/DDBJ databases">
        <authorList>
            <person name="McCartney M.A."/>
            <person name="Auch B."/>
            <person name="Kono T."/>
            <person name="Mallez S."/>
            <person name="Becker A."/>
            <person name="Gohl D.M."/>
            <person name="Silverstein K.A.T."/>
            <person name="Koren S."/>
            <person name="Bechman K.B."/>
            <person name="Herman A."/>
            <person name="Abrahante J.E."/>
            <person name="Garbe J."/>
        </authorList>
    </citation>
    <scope>NUCLEOTIDE SEQUENCE</scope>
    <source>
        <strain evidence="1">Duluth1</strain>
        <tissue evidence="1">Whole animal</tissue>
    </source>
</reference>
<dbReference type="Proteomes" id="UP000828390">
    <property type="component" value="Unassembled WGS sequence"/>
</dbReference>
<keyword evidence="2" id="KW-1185">Reference proteome</keyword>